<accession>F0Y6C6</accession>
<feature type="transmembrane region" description="Helical" evidence="3">
    <location>
        <begin position="896"/>
        <end position="918"/>
    </location>
</feature>
<dbReference type="AlphaFoldDB" id="F0Y6C6"/>
<dbReference type="GO" id="GO:0005886">
    <property type="term" value="C:plasma membrane"/>
    <property type="evidence" value="ECO:0007669"/>
    <property type="project" value="TreeGrafter"/>
</dbReference>
<evidence type="ECO:0000313" key="6">
    <source>
        <dbReference type="Proteomes" id="UP000002729"/>
    </source>
</evidence>
<evidence type="ECO:0000313" key="5">
    <source>
        <dbReference type="EMBL" id="EGB09227.1"/>
    </source>
</evidence>
<dbReference type="OrthoDB" id="9997102at2759"/>
<dbReference type="InterPro" id="IPR036291">
    <property type="entry name" value="NAD(P)-bd_dom_sf"/>
</dbReference>
<protein>
    <recommendedName>
        <fullName evidence="4">NmrA-like domain-containing protein</fullName>
    </recommendedName>
</protein>
<feature type="region of interest" description="Disordered" evidence="2">
    <location>
        <begin position="390"/>
        <end position="435"/>
    </location>
</feature>
<dbReference type="InterPro" id="IPR002666">
    <property type="entry name" value="Folate_carrier"/>
</dbReference>
<dbReference type="Gene3D" id="3.40.50.720">
    <property type="entry name" value="NAD(P)-binding Rossmann-like Domain"/>
    <property type="match status" value="1"/>
</dbReference>
<evidence type="ECO:0000259" key="4">
    <source>
        <dbReference type="Pfam" id="PF05368"/>
    </source>
</evidence>
<dbReference type="InParanoid" id="F0Y6C6"/>
<gene>
    <name evidence="5" type="ORF">AURANDRAFT_63520</name>
</gene>
<proteinExistence type="inferred from homology"/>
<dbReference type="InterPro" id="IPR036259">
    <property type="entry name" value="MFS_trans_sf"/>
</dbReference>
<dbReference type="SUPFAM" id="SSF103473">
    <property type="entry name" value="MFS general substrate transporter"/>
    <property type="match status" value="1"/>
</dbReference>
<dbReference type="Gene3D" id="1.20.1250.20">
    <property type="entry name" value="MFS general substrate transporter like domains"/>
    <property type="match status" value="1"/>
</dbReference>
<dbReference type="Gene3D" id="3.90.25.10">
    <property type="entry name" value="UDP-galactose 4-epimerase, domain 1"/>
    <property type="match status" value="1"/>
</dbReference>
<reference evidence="5 6" key="1">
    <citation type="journal article" date="2011" name="Proc. Natl. Acad. Sci. U.S.A.">
        <title>Niche of harmful alga Aureococcus anophagefferens revealed through ecogenomics.</title>
        <authorList>
            <person name="Gobler C.J."/>
            <person name="Berry D.L."/>
            <person name="Dyhrman S.T."/>
            <person name="Wilhelm S.W."/>
            <person name="Salamov A."/>
            <person name="Lobanov A.V."/>
            <person name="Zhang Y."/>
            <person name="Collier J.L."/>
            <person name="Wurch L.L."/>
            <person name="Kustka A.B."/>
            <person name="Dill B.D."/>
            <person name="Shah M."/>
            <person name="VerBerkmoes N.C."/>
            <person name="Kuo A."/>
            <person name="Terry A."/>
            <person name="Pangilinan J."/>
            <person name="Lindquist E.A."/>
            <person name="Lucas S."/>
            <person name="Paulsen I.T."/>
            <person name="Hattenrath-Lehmann T.K."/>
            <person name="Talmage S.C."/>
            <person name="Walker E.A."/>
            <person name="Koch F."/>
            <person name="Burson A.M."/>
            <person name="Marcoval M.A."/>
            <person name="Tang Y.Z."/>
            <person name="Lecleir G.R."/>
            <person name="Coyne K.J."/>
            <person name="Berg G.M."/>
            <person name="Bertrand E.M."/>
            <person name="Saito M.A."/>
            <person name="Gladyshev V.N."/>
            <person name="Grigoriev I.V."/>
        </authorList>
    </citation>
    <scope>NUCLEOTIDE SEQUENCE [LARGE SCALE GENOMIC DNA]</scope>
    <source>
        <strain evidence="6">CCMP 1984</strain>
    </source>
</reference>
<evidence type="ECO:0000256" key="3">
    <source>
        <dbReference type="SAM" id="Phobius"/>
    </source>
</evidence>
<keyword evidence="3" id="KW-0812">Transmembrane</keyword>
<dbReference type="PANTHER" id="PTHR10686">
    <property type="entry name" value="FOLATE TRANSPORTER"/>
    <property type="match status" value="1"/>
</dbReference>
<keyword evidence="3" id="KW-1133">Transmembrane helix</keyword>
<feature type="compositionally biased region" description="Pro residues" evidence="2">
    <location>
        <begin position="338"/>
        <end position="356"/>
    </location>
</feature>
<dbReference type="eggNOG" id="KOG3810">
    <property type="taxonomic scope" value="Eukaryota"/>
</dbReference>
<dbReference type="PANTHER" id="PTHR10686:SF18">
    <property type="entry name" value="IP11787P-RELATED"/>
    <property type="match status" value="1"/>
</dbReference>
<feature type="region of interest" description="Disordered" evidence="2">
    <location>
        <begin position="843"/>
        <end position="863"/>
    </location>
</feature>
<dbReference type="Pfam" id="PF05368">
    <property type="entry name" value="NmrA"/>
    <property type="match status" value="1"/>
</dbReference>
<feature type="compositionally biased region" description="Basic and acidic residues" evidence="2">
    <location>
        <begin position="854"/>
        <end position="863"/>
    </location>
</feature>
<feature type="transmembrane region" description="Helical" evidence="3">
    <location>
        <begin position="779"/>
        <end position="798"/>
    </location>
</feature>
<keyword evidence="6" id="KW-1185">Reference proteome</keyword>
<name>F0Y6C6_AURAN</name>
<dbReference type="KEGG" id="aaf:AURANDRAFT_63520"/>
<dbReference type="GO" id="GO:0090482">
    <property type="term" value="F:vitamin transmembrane transporter activity"/>
    <property type="evidence" value="ECO:0007669"/>
    <property type="project" value="InterPro"/>
</dbReference>
<dbReference type="Pfam" id="PF01770">
    <property type="entry name" value="Folate_carrier"/>
    <property type="match status" value="1"/>
</dbReference>
<dbReference type="SUPFAM" id="SSF51735">
    <property type="entry name" value="NAD(P)-binding Rossmann-fold domains"/>
    <property type="match status" value="1"/>
</dbReference>
<dbReference type="RefSeq" id="XP_009036334.1">
    <property type="nucleotide sequence ID" value="XM_009038086.1"/>
</dbReference>
<feature type="compositionally biased region" description="Low complexity" evidence="2">
    <location>
        <begin position="398"/>
        <end position="411"/>
    </location>
</feature>
<organism evidence="6">
    <name type="scientific">Aureococcus anophagefferens</name>
    <name type="common">Harmful bloom alga</name>
    <dbReference type="NCBI Taxonomy" id="44056"/>
    <lineage>
        <taxon>Eukaryota</taxon>
        <taxon>Sar</taxon>
        <taxon>Stramenopiles</taxon>
        <taxon>Ochrophyta</taxon>
        <taxon>Pelagophyceae</taxon>
        <taxon>Pelagomonadales</taxon>
        <taxon>Pelagomonadaceae</taxon>
        <taxon>Aureococcus</taxon>
    </lineage>
</organism>
<dbReference type="InterPro" id="IPR008030">
    <property type="entry name" value="NmrA-like"/>
</dbReference>
<comment type="similarity">
    <text evidence="1">Belongs to the reduced folate carrier (RFC) transporter (TC 2.A.48) family.</text>
</comment>
<evidence type="ECO:0000256" key="1">
    <source>
        <dbReference type="ARBA" id="ARBA00005773"/>
    </source>
</evidence>
<evidence type="ECO:0000256" key="2">
    <source>
        <dbReference type="SAM" id="MobiDB-lite"/>
    </source>
</evidence>
<keyword evidence="3" id="KW-0472">Membrane</keyword>
<dbReference type="Proteomes" id="UP000002729">
    <property type="component" value="Unassembled WGS sequence"/>
</dbReference>
<sequence length="919" mass="96838">MRYLVFGADGREGRAVVEGLLRRGVACDAVAAAARHLRSEAAHALGDLGVAVVRAHAGSPASVAAALERVGAERVFFSTDYFARGSGTVDRARARGAAVVEACEQSPTVDYVVYGSSCDCDRAPRRVAHFRADRAVERRLEKRLLGDVDVAVVRKAALLDDLEVVPDAAGRPRYLRYVTKAETAVQWTSLLDFGKAAAAALENRDRFAGLTLDVATCEHAGPELAKLLGAVLGAPVAYAEMMPRIEMKLHHPEIFFMTKFLETLGGSPRAESNLQPDFNVRVFECGYTADVRVFRREFPDALGAAAWFARNGGAWAPDAGGGRSRAARRRRVRDALAAPPPPPERPPPWSPPPSSRSPPLTGRSQLSELTAASSQPFSPPAPRRYLLGARLPADDDGSFPSFDSRSSSRPSTARRDAPSRPSTAPGLISPVVSPVAPRRSIGAKLQLPRNSTYNKIERFARGDADELGRRAPSRRRVAIGALATLDALPDDMVTSSPYASMLEKRPMRHLIARLASVGFFVNFQPSEPFLTWYLLRRKGVSARALNAVVWPCDTYGALLFTLPVAAYAERVGYRRALLLGMACREATRVLLLYARGVAAMAAMQLTYAGAIAAHDAVYVAHAVACVPRRAAAAAAAYATAACKLGDALGSLAGQCMRGFGGRPLASGDALFYASWASTTLGAASLVWCSPRPAEPPEGDRWSAAAARAALRDPLGRAWSAWWVASVGVHAVAANYAQELLADASGGDRGALYGVLECAAGLGSCVGAALAPSAPRRPRLPAAVAAAVGALDALSALLARHRRPSLLIANVVGRHVCFGFGFAAACAGIAAAAAPAAEADGAVVSPLRGDDDNDERPSDAPEPPRARCALIYGANTTLALAVAAALQWVLAARRAGAPAYFVAAAAIQAGFAALALCVFR</sequence>
<feature type="transmembrane region" description="Helical" evidence="3">
    <location>
        <begin position="868"/>
        <end position="890"/>
    </location>
</feature>
<feature type="region of interest" description="Disordered" evidence="2">
    <location>
        <begin position="335"/>
        <end position="363"/>
    </location>
</feature>
<feature type="domain" description="NmrA-like" evidence="4">
    <location>
        <begin position="4"/>
        <end position="246"/>
    </location>
</feature>
<dbReference type="GeneID" id="20224373"/>
<dbReference type="EMBL" id="GL833126">
    <property type="protein sequence ID" value="EGB09227.1"/>
    <property type="molecule type" value="Genomic_DNA"/>
</dbReference>